<feature type="compositionally biased region" description="Basic and acidic residues" evidence="1">
    <location>
        <begin position="432"/>
        <end position="441"/>
    </location>
</feature>
<keyword evidence="2" id="KW-1133">Transmembrane helix</keyword>
<feature type="transmembrane region" description="Helical" evidence="2">
    <location>
        <begin position="264"/>
        <end position="287"/>
    </location>
</feature>
<reference evidence="3 4" key="1">
    <citation type="journal article" date="2015" name="Genome Announc.">
        <title>Virulence Factor Genes Detected in the Complete Genome Sequence of Corynebacterium uterequi DSM 45634, Isolated from the Uterus of a Maiden Mare.</title>
        <authorList>
            <person name="Ruckert C."/>
            <person name="Kriete M."/>
            <person name="Jaenicke S."/>
            <person name="Winkler A."/>
            <person name="Tauch A."/>
        </authorList>
    </citation>
    <scope>NUCLEOTIDE SEQUENCE [LARGE SCALE GENOMIC DNA]</scope>
    <source>
        <strain evidence="3 4">DSM 45634</strain>
    </source>
</reference>
<name>A0A0G3HBW0_9CORY</name>
<gene>
    <name evidence="3" type="ORF">CUTER_00740</name>
</gene>
<proteinExistence type="predicted"/>
<dbReference type="OrthoDB" id="4424890at2"/>
<feature type="region of interest" description="Disordered" evidence="1">
    <location>
        <begin position="410"/>
        <end position="441"/>
    </location>
</feature>
<protein>
    <submittedName>
        <fullName evidence="3">Putative membrane protein</fullName>
    </submittedName>
</protein>
<dbReference type="InterPro" id="IPR038728">
    <property type="entry name" value="YkvI-like"/>
</dbReference>
<dbReference type="PANTHER" id="PTHR37814:SF1">
    <property type="entry name" value="MEMBRANE PROTEIN"/>
    <property type="match status" value="1"/>
</dbReference>
<feature type="transmembrane region" description="Helical" evidence="2">
    <location>
        <begin position="79"/>
        <end position="101"/>
    </location>
</feature>
<feature type="transmembrane region" description="Helical" evidence="2">
    <location>
        <begin position="325"/>
        <end position="348"/>
    </location>
</feature>
<accession>A0A0G3HBW0</accession>
<dbReference type="AlphaFoldDB" id="A0A0G3HBW0"/>
<feature type="transmembrane region" description="Helical" evidence="2">
    <location>
        <begin position="113"/>
        <end position="132"/>
    </location>
</feature>
<evidence type="ECO:0000256" key="2">
    <source>
        <dbReference type="SAM" id="Phobius"/>
    </source>
</evidence>
<feature type="transmembrane region" description="Helical" evidence="2">
    <location>
        <begin position="139"/>
        <end position="161"/>
    </location>
</feature>
<feature type="transmembrane region" description="Helical" evidence="2">
    <location>
        <begin position="220"/>
        <end position="244"/>
    </location>
</feature>
<dbReference type="Proteomes" id="UP000035548">
    <property type="component" value="Chromosome"/>
</dbReference>
<feature type="transmembrane region" description="Helical" evidence="2">
    <location>
        <begin position="299"/>
        <end position="319"/>
    </location>
</feature>
<keyword evidence="4" id="KW-1185">Reference proteome</keyword>
<evidence type="ECO:0000313" key="3">
    <source>
        <dbReference type="EMBL" id="AKK10170.1"/>
    </source>
</evidence>
<organism evidence="3 4">
    <name type="scientific">Corynebacterium uterequi</name>
    <dbReference type="NCBI Taxonomy" id="1072256"/>
    <lineage>
        <taxon>Bacteria</taxon>
        <taxon>Bacillati</taxon>
        <taxon>Actinomycetota</taxon>
        <taxon>Actinomycetes</taxon>
        <taxon>Mycobacteriales</taxon>
        <taxon>Corynebacteriaceae</taxon>
        <taxon>Corynebacterium</taxon>
    </lineage>
</organism>
<sequence>MFKRALAISMAFTGVIVGAGFASGQEAIQYFVTFGTKGILGVLLSSTLMIVVGVSLLQLGSYYQAREHMNVLSNISNQALAWILDIATIVSLFSFGFVMFAGGGSNLNQQFGLPVWAGALILLILVLITGMLDVDKVSAVIGAITPFVILFIVGVTVYTLMTSQWSIAELNVATQEIERSAALPNWWLAAINYTGMNVMISVSMAIVIGGNFVDTKAAGYGGMLGGFFYLLMLLLLVIALFLQVETVNGTAMPVLTLINEIHPALGVAMTFVIFGMIFNTAIAMFFALGKRLTRKRRSLYRPVFITACLIGFALSFVGFQSLVAYLYPVLGYLGILMIVVLSTAWLRGGSKLRAEGRRRARALALTQRKLDPRLRFSKRNERELAKLTKDSNIEDAVLAEHLEEEIHDQLEADDDLPDYDRTDVSNPVTYVEHTEPTARES</sequence>
<dbReference type="PATRIC" id="fig|1072256.5.peg.138"/>
<dbReference type="STRING" id="1072256.CUTER_00740"/>
<evidence type="ECO:0000256" key="1">
    <source>
        <dbReference type="SAM" id="MobiDB-lite"/>
    </source>
</evidence>
<dbReference type="RefSeq" id="WP_047258812.1">
    <property type="nucleotide sequence ID" value="NZ_CP011546.1"/>
</dbReference>
<keyword evidence="2" id="KW-0812">Transmembrane</keyword>
<dbReference type="EMBL" id="CP011546">
    <property type="protein sequence ID" value="AKK10170.1"/>
    <property type="molecule type" value="Genomic_DNA"/>
</dbReference>
<feature type="transmembrane region" description="Helical" evidence="2">
    <location>
        <begin position="40"/>
        <end position="59"/>
    </location>
</feature>
<dbReference type="PANTHER" id="PTHR37814">
    <property type="entry name" value="CONSERVED MEMBRANE PROTEIN"/>
    <property type="match status" value="1"/>
</dbReference>
<feature type="transmembrane region" description="Helical" evidence="2">
    <location>
        <begin position="186"/>
        <end position="208"/>
    </location>
</feature>
<dbReference type="KEGG" id="cut:CUTER_00740"/>
<evidence type="ECO:0000313" key="4">
    <source>
        <dbReference type="Proteomes" id="UP000035548"/>
    </source>
</evidence>
<keyword evidence="2" id="KW-0472">Membrane</keyword>
<reference evidence="4" key="2">
    <citation type="submission" date="2015-05" db="EMBL/GenBank/DDBJ databases">
        <title>Complete genome sequence of Corynebacterium uterequi DSM 45634, isolated from the uterus of a maiden mare.</title>
        <authorList>
            <person name="Ruckert C."/>
            <person name="Albersmeier A."/>
            <person name="Winkler A."/>
            <person name="Tauch A."/>
        </authorList>
    </citation>
    <scope>NUCLEOTIDE SEQUENCE [LARGE SCALE GENOMIC DNA]</scope>
    <source>
        <strain evidence="4">DSM 45634</strain>
    </source>
</reference>